<dbReference type="Proteomes" id="UP000035212">
    <property type="component" value="Chromosome"/>
</dbReference>
<reference evidence="2" key="2">
    <citation type="submission" date="2015-03" db="EMBL/GenBank/DDBJ databases">
        <authorList>
            <person name="Deng P."/>
            <person name="Lu S."/>
        </authorList>
    </citation>
    <scope>NUCLEOTIDE SEQUENCE [LARGE SCALE GENOMIC DNA]</scope>
    <source>
        <strain evidence="2">UFB2</strain>
    </source>
</reference>
<organism evidence="1 2">
    <name type="scientific">Pseudomonas chlororaphis</name>
    <dbReference type="NCBI Taxonomy" id="587753"/>
    <lineage>
        <taxon>Bacteria</taxon>
        <taxon>Pseudomonadati</taxon>
        <taxon>Pseudomonadota</taxon>
        <taxon>Gammaproteobacteria</taxon>
        <taxon>Pseudomonadales</taxon>
        <taxon>Pseudomonadaceae</taxon>
        <taxon>Pseudomonas</taxon>
    </lineage>
</organism>
<accession>A0A0G3GMW0</accession>
<dbReference type="PATRIC" id="fig|587753.11.peg.5484"/>
<sequence>MSEKKIVTIGCELASGSVKHVQFKSKSSLLDFDIVLFRPLISDFLIYGVDYFQGKPSLSDTQSFQLRECCEHWRRELKEAVASGKTALVFLPELTSVYIDTGQRTYSGTGRNQKTTRHVTEYNNYNSIPADLKPVIANGSEMKLASSVAPALAAFWNQFREFFTYHVLLSPEKASTAILTRTGDKPVGAIFPSKASTGSLVVLPDVDFYPDAFVTERNEKQVWTKKATIFADRFVAAIVELDKALRSESDLTEEPAWASSDLYLMAPERTLRAELMAAELAVETAQQTKEELTERLRVEGHLRGLLFEKGKPLEEAIIEALRKLGFTAEPFKDVGSEFDVVFESAEGRLIGEAEGKDNKAVNVDKLRQLQMNIHEDLLRESVEVPAKPVLFGNAYRILPIDQRTHPFTEKCSASALTMNTALVSTPDLFLAVQSYVDCQDADFAAACRQAILSSVGQVIFPGPPTKDPEQETEIETGGA</sequence>
<dbReference type="AlphaFoldDB" id="A0A0G3GMW0"/>
<gene>
    <name evidence="1" type="ORF">VM99_26660</name>
</gene>
<proteinExistence type="predicted"/>
<protein>
    <submittedName>
        <fullName evidence="1">Uncharacterized protein</fullName>
    </submittedName>
</protein>
<evidence type="ECO:0000313" key="1">
    <source>
        <dbReference type="EMBL" id="AKK01880.1"/>
    </source>
</evidence>
<evidence type="ECO:0000313" key="2">
    <source>
        <dbReference type="Proteomes" id="UP000035212"/>
    </source>
</evidence>
<name>A0A0G3GMW0_9PSED</name>
<reference evidence="1 2" key="1">
    <citation type="journal article" date="2015" name="Stand. Genomic Sci.">
        <title>Complete genome of Pseudomonas chlororaphis strain UFB2, a soil bacterium with antibacterial activity against bacterial canker pathogen of tomato.</title>
        <authorList>
            <person name="Deng P."/>
            <person name="Wang X."/>
            <person name="Baird S.M."/>
            <person name="Lu S.E."/>
        </authorList>
    </citation>
    <scope>NUCLEOTIDE SEQUENCE [LARGE SCALE GENOMIC DNA]</scope>
    <source>
        <strain evidence="1 2">UFB2</strain>
    </source>
</reference>
<dbReference type="EMBL" id="CP011020">
    <property type="protein sequence ID" value="AKK01880.1"/>
    <property type="molecule type" value="Genomic_DNA"/>
</dbReference>